<evidence type="ECO:0000256" key="3">
    <source>
        <dbReference type="ARBA" id="ARBA00023203"/>
    </source>
</evidence>
<feature type="repeat" description="Filamin" evidence="4">
    <location>
        <begin position="2429"/>
        <end position="2521"/>
    </location>
</feature>
<feature type="domain" description="Calponin-homology (CH)" evidence="6">
    <location>
        <begin position="158"/>
        <end position="261"/>
    </location>
</feature>
<organism evidence="7 8">
    <name type="scientific">Clavelina lepadiformis</name>
    <name type="common">Light-bulb sea squirt</name>
    <name type="synonym">Ascidia lepadiformis</name>
    <dbReference type="NCBI Taxonomy" id="159417"/>
    <lineage>
        <taxon>Eukaryota</taxon>
        <taxon>Metazoa</taxon>
        <taxon>Chordata</taxon>
        <taxon>Tunicata</taxon>
        <taxon>Ascidiacea</taxon>
        <taxon>Aplousobranchia</taxon>
        <taxon>Clavelinidae</taxon>
        <taxon>Clavelina</taxon>
    </lineage>
</organism>
<feature type="repeat" description="Filamin" evidence="4">
    <location>
        <begin position="268"/>
        <end position="366"/>
    </location>
</feature>
<feature type="repeat" description="Filamin" evidence="4">
    <location>
        <begin position="760"/>
        <end position="852"/>
    </location>
</feature>
<feature type="repeat" description="Filamin" evidence="4">
    <location>
        <begin position="954"/>
        <end position="1056"/>
    </location>
</feature>
<dbReference type="InterPro" id="IPR001298">
    <property type="entry name" value="Filamin/ABP280_rpt"/>
</dbReference>
<dbReference type="Gene3D" id="2.60.40.10">
    <property type="entry name" value="Immunoglobulins"/>
    <property type="match status" value="25"/>
</dbReference>
<dbReference type="Proteomes" id="UP001642483">
    <property type="component" value="Unassembled WGS sequence"/>
</dbReference>
<feature type="repeat" description="Filamin" evidence="4">
    <location>
        <begin position="1057"/>
        <end position="1157"/>
    </location>
</feature>
<keyword evidence="8" id="KW-1185">Reference proteome</keyword>
<feature type="repeat" description="Filamin" evidence="4">
    <location>
        <begin position="466"/>
        <end position="562"/>
    </location>
</feature>
<evidence type="ECO:0000259" key="6">
    <source>
        <dbReference type="PROSITE" id="PS50021"/>
    </source>
</evidence>
<feature type="repeat" description="Filamin" evidence="4">
    <location>
        <begin position="1158"/>
        <end position="1251"/>
    </location>
</feature>
<feature type="repeat" description="Filamin" evidence="4">
    <location>
        <begin position="1541"/>
        <end position="1633"/>
    </location>
</feature>
<feature type="repeat" description="Filamin" evidence="4">
    <location>
        <begin position="1252"/>
        <end position="1344"/>
    </location>
</feature>
<proteinExistence type="inferred from homology"/>
<dbReference type="CDD" id="cd21230">
    <property type="entry name" value="CH_FLN_rpt2"/>
    <property type="match status" value="1"/>
</dbReference>
<protein>
    <recommendedName>
        <fullName evidence="6">Calponin-homology (CH) domain-containing protein</fullName>
    </recommendedName>
</protein>
<reference evidence="7 8" key="1">
    <citation type="submission" date="2024-02" db="EMBL/GenBank/DDBJ databases">
        <authorList>
            <person name="Daric V."/>
            <person name="Darras S."/>
        </authorList>
    </citation>
    <scope>NUCLEOTIDE SEQUENCE [LARGE SCALE GENOMIC DNA]</scope>
</reference>
<feature type="repeat" description="Filamin" evidence="4">
    <location>
        <begin position="2524"/>
        <end position="2616"/>
    </location>
</feature>
<dbReference type="InterPro" id="IPR014756">
    <property type="entry name" value="Ig_E-set"/>
</dbReference>
<sequence length="2723" mass="289570">MDNSTDVYVSAGDCYDEEDMPATERELAEDAPWKQIQKNTFTRWCNEHLKCVQKRIASLETDLSDGLRLIALLEVLSQKKMGKHNKRPNFRQMKLENVSVALKFLERERIKLVSIDSKAIVDGNLKLILGLIWTLILHYSISMPMWDEDVEQEEKEKATPKQRLLGWIQNKIPQMPITNFKGNWQDGTALGALVDNCAPGLCPDWEDWAPENGVENTAEAMKLADEWLGVPQVITPEEITNPNVDELSVMTYLSQFPKNQLKPGAPLRPKTNSKKARAYGKGVEPHGCKVGVSAPFTVETHSAGNGEVLVYLQDPEGHKQELTATPNNDKLRTFSVTYFPTVPGAYEVTVLFAGAGIPKSPFTVNVDDSPTNPDNVTAKGPGLMQGNVIGNPTYFEIFTTGAGVGNVDVVIEDPNGSQTAVRPAIEQTADDTYKVTYTPTEGGNHVVHVTFAGCVIPKSPFEVPISLPFNPNAVWVEGPGVQQDGMTIRQTATFTVHTEQAGDGKLEVKCIGPRGVAEHVNVKNNGDGTYSCDYYTTKPGQYVVSVTYSGKPAKNSPYRVNVDMPPDASKVKVEGPGIEPGNIINEPTYLDVLTADAGKGAVEVTITGPDGRRGGVPVTLQDRGNGTMRATYAPEEPGYHRVSVEFAGQSVPESPFQVEIVPSFNAHACRAYGRGIQPTGVRQREKADFHVSTKDAGNAELKVNVKAPRGVSEPAVCKKNQENPDVYDCEYYPLKQGNYTVDVQFGGKSIPKSPFLVSVGPEAGPQKVRAYGPGLKEGQVGKSADFVVETTGSDVGQLGFSIEGPSQAKIDCEDKGDGSCDVKYYPTETGEYAVHVICDDQDIKGSPFMARIEPADKKTHPDKVKAYGPGLESGKPISGRPTKFTLDARKAGDPAPVNVIAKTADGEDLPVTVQDNGDGTFDCEYQPKNPVKHTIIPSYNGVAIKDSPFRVSVSEDSYPSKVKVYGPGVEPGLKAEEPTYFTVDCSKAGNGDISIGIKCAAGVAGPAERDVEFEIIKNESTDTFTVKYTPPGPGEHTVFVLFAEEEVPDTPIKVNVASSHNAKKVHVDGPGVEKSGVECGKPTHFTIHTKGAGKAKPDVQFKPARGSYKAPAGKPEIIDNKDSTYTVKYTPHGDGPMDVDVTYGGDRVPDGPFPVDVAPELNVDNVKVKGLEDKMDVGKPKEFEVQTSGAGGQGKLDVDVIGPVKAPIHTEEKDTPKGKKYTFIPDEEGPYRVDVAYDGVPVKGSPFLVDALVPADASKVRAYGPGLSEGVVGKQAPFTIETADAGNGGLGLTVEGPCEAKIECIDNGDGSCSVAYLPTEPGDYKINVLFADEHVPGSPFTAKVEPAFDADKVKLSGPGLESGKVGEPCVFDVDCSEAGEAPLAVDVTNEDGTKVPRVKVKDNGDGTQEVSFVPDKPGKAKVNVEYGGVPVADSPCTVPIKPDIDTSGVRTSGPGVERKGPLADVDTEFEIDAKCLTRRGGDHIKAKVAGPSGNPVPIDVKDNKDGTYEAKYTPMEQGPHNIYVDYDDVPVPGSPFPVSVEEGCDASKVKAYGPGLEQGTTNKPAKFTVDTRGAGTGGLGLAVEGPSDAKITCTDSKDGTCAVEYDPTAPGDYEVNITYGGENISGSPFTVNVKDVVDPTKVTCNGPGISPGVRANIPQEFTVDCSKAGVAPLDVAVKGPRSVKEPVDIQDNGDGTHTVRYTPTKEGPYQVQVKYADDEIPRSPYRVRVQPTHDASKVKCSGPGVAATGVPASLPVEFVIDATDAGDGVLAVQVTNPKREKYSAEMPPASAAPVSEDLISPTSHSPTKTSPVKSASGVGVPKGRVRAPVNEAPTKRGAVKGSSGTGSPRRRQPIQEELISPTKRTPARSGVNDDVPSEEAAPREVQATDPEGKPKKASIRDNGDGTYTVAYVPDQVGRYTISVKYGGDEIPYSPYRIRTVPSGDASKCLVSGDGLGPNVYIGEESVITVDPNGAGPGKVSCAVATPDGGQLDTDVVENKDGTFDIFYTPPEAGNYTVNIHFGGEAVPNSPWRVKAEPGRKQVPIDEDMIQMSEAAPAYSYMNGNEPAVEQVDGPDALRPVELAFEVPTRPGELSSEVTTPSGRKEVPTIHDNGDGTITIQYQPHEKGLHEMGILLDNEHISGSPIQFYADVMAPGHVTAYGPGLVTGKVDEPANFTIVTKDAGAGGLALAVEGPSKAEITCEDNKDGTCSVSYLPTAPGEYLVTVKFDDEHIPGSPYTANISAGPDQRKSKLAYGTTSDVTLKINENDLSLLTASIESPSGRKEDCVLKRLPNGHIGISFTPKEIGEHLVSVKKRGRHVANSPFHIMVGESEIGDASKVKVYGDGCEKARAGETAEFMVDTRKAGYGGLGLSIEGPSKVDINCEDLQDGICKVTYSPQETGNYIANVKFADQHVPGSPFTVKCTGDDSGIQKESITRQQKAAPAATVGSTCDLNLKIPGAGIANLTAEVESPSGRKDAAEIVQSSEDTYSIRFVPRELGVHTVSVKYLDDHVPGSPFQFTVGPLGEGGAGKVTARGPGLEEATVNVPAEFSIYTREAGAGGLSIAVEGPSKAEINFEDRKDGSCGVSYVVTEPGDYEVSVKFNDDHIPGSCFPVRVTGVGKSNKSSPRLRSDAAKVRSYGSGLRNAKVGDNNLFTVDCSNAGSNMLLVGVHGPVTPCEEVHVKHVGQRRYTVTYTAKESGEYLLIVKWGDDHIPGSPFHVTVP</sequence>
<evidence type="ECO:0000256" key="1">
    <source>
        <dbReference type="ARBA" id="ARBA00009238"/>
    </source>
</evidence>
<evidence type="ECO:0000256" key="2">
    <source>
        <dbReference type="ARBA" id="ARBA00022737"/>
    </source>
</evidence>
<dbReference type="Gene3D" id="1.10.418.10">
    <property type="entry name" value="Calponin-like domain"/>
    <property type="match status" value="2"/>
</dbReference>
<dbReference type="InterPro" id="IPR001589">
    <property type="entry name" value="Actinin_actin-bd_CS"/>
</dbReference>
<dbReference type="InterPro" id="IPR044801">
    <property type="entry name" value="Filamin"/>
</dbReference>
<dbReference type="InterPro" id="IPR001715">
    <property type="entry name" value="CH_dom"/>
</dbReference>
<dbReference type="PROSITE" id="PS00020">
    <property type="entry name" value="ACTININ_2"/>
    <property type="match status" value="1"/>
</dbReference>
<dbReference type="PROSITE" id="PS50194">
    <property type="entry name" value="FILAMIN_REPEAT"/>
    <property type="match status" value="24"/>
</dbReference>
<dbReference type="SUPFAM" id="SSF47576">
    <property type="entry name" value="Calponin-homology domain, CH-domain"/>
    <property type="match status" value="1"/>
</dbReference>
<accession>A0ABP0F108</accession>
<feature type="region of interest" description="Disordered" evidence="5">
    <location>
        <begin position="1780"/>
        <end position="1905"/>
    </location>
</feature>
<dbReference type="InterPro" id="IPR013783">
    <property type="entry name" value="Ig-like_fold"/>
</dbReference>
<feature type="repeat" description="Filamin" evidence="4">
    <location>
        <begin position="661"/>
        <end position="759"/>
    </location>
</feature>
<dbReference type="EMBL" id="CAWYQH010000001">
    <property type="protein sequence ID" value="CAK8671972.1"/>
    <property type="molecule type" value="Genomic_DNA"/>
</dbReference>
<feature type="repeat" description="Filamin" evidence="4">
    <location>
        <begin position="1940"/>
        <end position="2035"/>
    </location>
</feature>
<feature type="repeat" description="Filamin" evidence="4">
    <location>
        <begin position="1634"/>
        <end position="1729"/>
    </location>
</feature>
<dbReference type="CDD" id="cd21311">
    <property type="entry name" value="CH_dFLNA-like_rpt1"/>
    <property type="match status" value="1"/>
</dbReference>
<feature type="region of interest" description="Disordered" evidence="5">
    <location>
        <begin position="1440"/>
        <end position="1461"/>
    </location>
</feature>
<keyword evidence="3" id="KW-0009">Actin-binding</keyword>
<feature type="repeat" description="Filamin" evidence="4">
    <location>
        <begin position="1345"/>
        <end position="1440"/>
    </location>
</feature>
<feature type="repeat" description="Filamin" evidence="4">
    <location>
        <begin position="563"/>
        <end position="660"/>
    </location>
</feature>
<feature type="repeat" description="Filamin" evidence="4">
    <location>
        <begin position="1730"/>
        <end position="1939"/>
    </location>
</feature>
<feature type="domain" description="Calponin-homology (CH)" evidence="6">
    <location>
        <begin position="35"/>
        <end position="140"/>
    </location>
</feature>
<gene>
    <name evidence="7" type="ORF">CVLEPA_LOCUS987</name>
</gene>
<dbReference type="PANTHER" id="PTHR38537">
    <property type="entry name" value="JITTERBUG, ISOFORM N"/>
    <property type="match status" value="1"/>
</dbReference>
<feature type="repeat" description="Filamin" evidence="4">
    <location>
        <begin position="1441"/>
        <end position="1540"/>
    </location>
</feature>
<name>A0ABP0F108_CLALP</name>
<dbReference type="SMART" id="SM00033">
    <property type="entry name" value="CH"/>
    <property type="match status" value="2"/>
</dbReference>
<feature type="repeat" description="Filamin" evidence="4">
    <location>
        <begin position="2244"/>
        <end position="2328"/>
    </location>
</feature>
<feature type="compositionally biased region" description="Low complexity" evidence="5">
    <location>
        <begin position="1800"/>
        <end position="1814"/>
    </location>
</feature>
<evidence type="ECO:0000313" key="7">
    <source>
        <dbReference type="EMBL" id="CAK8671972.1"/>
    </source>
</evidence>
<dbReference type="InterPro" id="IPR017868">
    <property type="entry name" value="Filamin/ABP280_repeat-like"/>
</dbReference>
<dbReference type="Pfam" id="PF00630">
    <property type="entry name" value="Filamin"/>
    <property type="match status" value="24"/>
</dbReference>
<feature type="repeat" description="Filamin" evidence="4">
    <location>
        <begin position="2049"/>
        <end position="2149"/>
    </location>
</feature>
<feature type="region of interest" description="Disordered" evidence="5">
    <location>
        <begin position="857"/>
        <end position="879"/>
    </location>
</feature>
<dbReference type="InterPro" id="IPR036872">
    <property type="entry name" value="CH_dom_sf"/>
</dbReference>
<dbReference type="SUPFAM" id="SSF81296">
    <property type="entry name" value="E set domains"/>
    <property type="match status" value="25"/>
</dbReference>
<evidence type="ECO:0000256" key="5">
    <source>
        <dbReference type="SAM" id="MobiDB-lite"/>
    </source>
</evidence>
<keyword evidence="2" id="KW-0677">Repeat</keyword>
<evidence type="ECO:0000256" key="4">
    <source>
        <dbReference type="PROSITE-ProRule" id="PRU00087"/>
    </source>
</evidence>
<dbReference type="PANTHER" id="PTHR38537:SF8">
    <property type="entry name" value="FILAMIN-A"/>
    <property type="match status" value="1"/>
</dbReference>
<feature type="repeat" description="Filamin" evidence="4">
    <location>
        <begin position="2331"/>
        <end position="2423"/>
    </location>
</feature>
<evidence type="ECO:0000313" key="8">
    <source>
        <dbReference type="Proteomes" id="UP001642483"/>
    </source>
</evidence>
<feature type="repeat" description="Filamin" evidence="4">
    <location>
        <begin position="2628"/>
        <end position="2722"/>
    </location>
</feature>
<comment type="caution">
    <text evidence="7">The sequence shown here is derived from an EMBL/GenBank/DDBJ whole genome shotgun (WGS) entry which is preliminary data.</text>
</comment>
<feature type="compositionally biased region" description="Basic and acidic residues" evidence="5">
    <location>
        <begin position="1890"/>
        <end position="1903"/>
    </location>
</feature>
<feature type="repeat" description="Filamin" evidence="4">
    <location>
        <begin position="368"/>
        <end position="465"/>
    </location>
</feature>
<dbReference type="SMART" id="SM00557">
    <property type="entry name" value="IG_FLMN"/>
    <property type="match status" value="24"/>
</dbReference>
<comment type="similarity">
    <text evidence="1">Belongs to the filamin family.</text>
</comment>
<dbReference type="PROSITE" id="PS50021">
    <property type="entry name" value="CH"/>
    <property type="match status" value="2"/>
</dbReference>
<dbReference type="Pfam" id="PF00307">
    <property type="entry name" value="CH"/>
    <property type="match status" value="2"/>
</dbReference>
<feature type="repeat" description="Filamin" evidence="4">
    <location>
        <begin position="2149"/>
        <end position="2241"/>
    </location>
</feature>
<feature type="repeat" description="Filamin" evidence="4">
    <location>
        <begin position="856"/>
        <end position="953"/>
    </location>
</feature>
<dbReference type="PROSITE" id="PS00019">
    <property type="entry name" value="ACTININ_1"/>
    <property type="match status" value="1"/>
</dbReference>